<protein>
    <submittedName>
        <fullName evidence="2">Uncharacterized protein</fullName>
    </submittedName>
</protein>
<accession>A0AAV7MC89</accession>
<keyword evidence="3" id="KW-1185">Reference proteome</keyword>
<evidence type="ECO:0000256" key="1">
    <source>
        <dbReference type="SAM" id="MobiDB-lite"/>
    </source>
</evidence>
<gene>
    <name evidence="2" type="ORF">NDU88_006439</name>
</gene>
<comment type="caution">
    <text evidence="2">The sequence shown here is derived from an EMBL/GenBank/DDBJ whole genome shotgun (WGS) entry which is preliminary data.</text>
</comment>
<dbReference type="EMBL" id="JANPWB010000014">
    <property type="protein sequence ID" value="KAJ1101371.1"/>
    <property type="molecule type" value="Genomic_DNA"/>
</dbReference>
<sequence>MLQSYSRSRRRYRDKERCVTALSDSRDTFPGALPVLSLAVPLAPTAPTTLLVFPPSVDEGEEKRVVALSGSQDSFLGALPVLTLPGFPRRGILAEPLLTWRSSSVLGPSAGASRRVPHPEPGFTGFPKFKWFEKPSVQSSGTFSRSLLKRATPPGTAGSASSVLRPLRNPPCSHVYDGQPCLFVLEIRFKWNTEAI</sequence>
<dbReference type="AlphaFoldDB" id="A0AAV7MC89"/>
<feature type="region of interest" description="Disordered" evidence="1">
    <location>
        <begin position="143"/>
        <end position="164"/>
    </location>
</feature>
<name>A0AAV7MC89_PLEWA</name>
<evidence type="ECO:0000313" key="2">
    <source>
        <dbReference type="EMBL" id="KAJ1101371.1"/>
    </source>
</evidence>
<evidence type="ECO:0000313" key="3">
    <source>
        <dbReference type="Proteomes" id="UP001066276"/>
    </source>
</evidence>
<reference evidence="2" key="1">
    <citation type="journal article" date="2022" name="bioRxiv">
        <title>Sequencing and chromosome-scale assembly of the giantPleurodeles waltlgenome.</title>
        <authorList>
            <person name="Brown T."/>
            <person name="Elewa A."/>
            <person name="Iarovenko S."/>
            <person name="Subramanian E."/>
            <person name="Araus A.J."/>
            <person name="Petzold A."/>
            <person name="Susuki M."/>
            <person name="Suzuki K.-i.T."/>
            <person name="Hayashi T."/>
            <person name="Toyoda A."/>
            <person name="Oliveira C."/>
            <person name="Osipova E."/>
            <person name="Leigh N.D."/>
            <person name="Simon A."/>
            <person name="Yun M.H."/>
        </authorList>
    </citation>
    <scope>NUCLEOTIDE SEQUENCE</scope>
    <source>
        <strain evidence="2">20211129_DDA</strain>
        <tissue evidence="2">Liver</tissue>
    </source>
</reference>
<organism evidence="2 3">
    <name type="scientific">Pleurodeles waltl</name>
    <name type="common">Iberian ribbed newt</name>
    <dbReference type="NCBI Taxonomy" id="8319"/>
    <lineage>
        <taxon>Eukaryota</taxon>
        <taxon>Metazoa</taxon>
        <taxon>Chordata</taxon>
        <taxon>Craniata</taxon>
        <taxon>Vertebrata</taxon>
        <taxon>Euteleostomi</taxon>
        <taxon>Amphibia</taxon>
        <taxon>Batrachia</taxon>
        <taxon>Caudata</taxon>
        <taxon>Salamandroidea</taxon>
        <taxon>Salamandridae</taxon>
        <taxon>Pleurodelinae</taxon>
        <taxon>Pleurodeles</taxon>
    </lineage>
</organism>
<dbReference type="Proteomes" id="UP001066276">
    <property type="component" value="Chromosome 10"/>
</dbReference>
<proteinExistence type="predicted"/>